<dbReference type="GO" id="GO:0003995">
    <property type="term" value="F:acyl-CoA dehydrogenase activity"/>
    <property type="evidence" value="ECO:0007669"/>
    <property type="project" value="TreeGrafter"/>
</dbReference>
<keyword evidence="6 11" id="KW-0274">FAD</keyword>
<dbReference type="InterPro" id="IPR006091">
    <property type="entry name" value="Acyl-CoA_Oxase/DH_mid-dom"/>
</dbReference>
<comment type="cofactor">
    <cofactor evidence="1 11">
        <name>FAD</name>
        <dbReference type="ChEBI" id="CHEBI:57692"/>
    </cofactor>
</comment>
<keyword evidence="7 11" id="KW-0560">Oxidoreductase</keyword>
<feature type="domain" description="Acyl-CoA dehydrogenase/oxidase N-terminal" evidence="14">
    <location>
        <begin position="11"/>
        <end position="121"/>
    </location>
</feature>
<evidence type="ECO:0000256" key="11">
    <source>
        <dbReference type="RuleBase" id="RU362125"/>
    </source>
</evidence>
<dbReference type="InterPro" id="IPR009075">
    <property type="entry name" value="AcylCo_DH/oxidase_C"/>
</dbReference>
<evidence type="ECO:0000256" key="2">
    <source>
        <dbReference type="ARBA" id="ARBA00005102"/>
    </source>
</evidence>
<evidence type="ECO:0000313" key="16">
    <source>
        <dbReference type="Proteomes" id="UP000324159"/>
    </source>
</evidence>
<dbReference type="InterPro" id="IPR009100">
    <property type="entry name" value="AcylCoA_DH/oxidase_NM_dom_sf"/>
</dbReference>
<dbReference type="GO" id="GO:0005737">
    <property type="term" value="C:cytoplasm"/>
    <property type="evidence" value="ECO:0007669"/>
    <property type="project" value="TreeGrafter"/>
</dbReference>
<proteinExistence type="inferred from homology"/>
<keyword evidence="16" id="KW-1185">Reference proteome</keyword>
<sequence>MKSNEPTWMDDELRILRDSVRQFYLEEFVPHYERWCEQGVVDREAWIKAGEMGILLPSIPEEYGGAGGTFAHDVVIQEELYRLGITGFNVNVHGCILAHYILSYGTDEQKNKWLPKMATGEMIGAIAMTEPGAGSDLGNITTSARREGDHYIINGSKTFITNGVTADLVCVVVKTAPELKHKGISLVMVETDGLEGFTRGKPLKKIGQKASDTTELFFDNVRVPVSNLLGTEEGKGFAQLMGQLPRERMYIALRAIAFIERAIDLTVQYVKDRKAFGKPLIEFQNTRFKLAECKTEAKIARVFFDHCVEEVLAGNLDSTTAAMAKWWFTQKQCEIVDECFQFFGGYGYMLEYPIAHLYADSRVQKIYGGANEIMKELIARSL</sequence>
<evidence type="ECO:0000256" key="10">
    <source>
        <dbReference type="ARBA" id="ARBA00042660"/>
    </source>
</evidence>
<gene>
    <name evidence="15" type="ORF">EDC39_10624</name>
</gene>
<dbReference type="PANTHER" id="PTHR48083:SF20">
    <property type="entry name" value="LONG-CHAIN SPECIFIC ACYL-COA DEHYDROGENASE, MITOCHONDRIAL"/>
    <property type="match status" value="1"/>
</dbReference>
<dbReference type="EMBL" id="VNIB01000006">
    <property type="protein sequence ID" value="TYO98425.1"/>
    <property type="molecule type" value="Genomic_DNA"/>
</dbReference>
<protein>
    <recommendedName>
        <fullName evidence="9">Acyl-[acyl-carrier-protein] dehydrogenase MbtN</fullName>
    </recommendedName>
    <alternativeName>
        <fullName evidence="10">Mycobactin synthase protein N</fullName>
    </alternativeName>
</protein>
<dbReference type="OrthoDB" id="9765339at2"/>
<dbReference type="Gene3D" id="1.20.140.10">
    <property type="entry name" value="Butyryl-CoA Dehydrogenase, subunit A, domain 3"/>
    <property type="match status" value="1"/>
</dbReference>
<keyword evidence="5 11" id="KW-0285">Flavoprotein</keyword>
<dbReference type="FunFam" id="1.10.540.10:FF:000026">
    <property type="entry name" value="Acyl-CoA dehydrogenase medium chain"/>
    <property type="match status" value="1"/>
</dbReference>
<dbReference type="InterPro" id="IPR013786">
    <property type="entry name" value="AcylCoA_DH/ox_N"/>
</dbReference>
<dbReference type="PANTHER" id="PTHR48083">
    <property type="entry name" value="MEDIUM-CHAIN SPECIFIC ACYL-COA DEHYDROGENASE, MITOCHONDRIAL-RELATED"/>
    <property type="match status" value="1"/>
</dbReference>
<comment type="caution">
    <text evidence="15">The sequence shown here is derived from an EMBL/GenBank/DDBJ whole genome shotgun (WGS) entry which is preliminary data.</text>
</comment>
<dbReference type="Proteomes" id="UP000324159">
    <property type="component" value="Unassembled WGS sequence"/>
</dbReference>
<evidence type="ECO:0000256" key="6">
    <source>
        <dbReference type="ARBA" id="ARBA00022827"/>
    </source>
</evidence>
<dbReference type="Pfam" id="PF00441">
    <property type="entry name" value="Acyl-CoA_dh_1"/>
    <property type="match status" value="1"/>
</dbReference>
<evidence type="ECO:0000313" key="15">
    <source>
        <dbReference type="EMBL" id="TYO98425.1"/>
    </source>
</evidence>
<dbReference type="SUPFAM" id="SSF47203">
    <property type="entry name" value="Acyl-CoA dehydrogenase C-terminal domain-like"/>
    <property type="match status" value="1"/>
</dbReference>
<dbReference type="RefSeq" id="WP_148895804.1">
    <property type="nucleotide sequence ID" value="NZ_VNIB01000006.1"/>
</dbReference>
<dbReference type="InterPro" id="IPR037069">
    <property type="entry name" value="AcylCoA_DH/ox_N_sf"/>
</dbReference>
<feature type="domain" description="Acyl-CoA dehydrogenase/oxidase C-terminal" evidence="12">
    <location>
        <begin position="234"/>
        <end position="382"/>
    </location>
</feature>
<dbReference type="GO" id="GO:0033539">
    <property type="term" value="P:fatty acid beta-oxidation using acyl-CoA dehydrogenase"/>
    <property type="evidence" value="ECO:0007669"/>
    <property type="project" value="TreeGrafter"/>
</dbReference>
<feature type="domain" description="Acyl-CoA oxidase/dehydrogenase middle" evidence="13">
    <location>
        <begin position="125"/>
        <end position="221"/>
    </location>
</feature>
<evidence type="ECO:0000259" key="14">
    <source>
        <dbReference type="Pfam" id="PF02771"/>
    </source>
</evidence>
<dbReference type="FunFam" id="1.20.140.10:FF:000001">
    <property type="entry name" value="Acyl-CoA dehydrogenase"/>
    <property type="match status" value="1"/>
</dbReference>
<dbReference type="SUPFAM" id="SSF56645">
    <property type="entry name" value="Acyl-CoA dehydrogenase NM domain-like"/>
    <property type="match status" value="1"/>
</dbReference>
<dbReference type="FunFam" id="2.40.110.10:FF:000002">
    <property type="entry name" value="Acyl-CoA dehydrogenase fadE12"/>
    <property type="match status" value="1"/>
</dbReference>
<evidence type="ECO:0000259" key="13">
    <source>
        <dbReference type="Pfam" id="PF02770"/>
    </source>
</evidence>
<comment type="subunit">
    <text evidence="4">Homotetramer.</text>
</comment>
<dbReference type="InterPro" id="IPR050741">
    <property type="entry name" value="Acyl-CoA_dehydrogenase"/>
</dbReference>
<dbReference type="InterPro" id="IPR036250">
    <property type="entry name" value="AcylCo_DH-like_C"/>
</dbReference>
<comment type="similarity">
    <text evidence="3 11">Belongs to the acyl-CoA dehydrogenase family.</text>
</comment>
<organism evidence="15 16">
    <name type="scientific">Geothermobacter ehrlichii</name>
    <dbReference type="NCBI Taxonomy" id="213224"/>
    <lineage>
        <taxon>Bacteria</taxon>
        <taxon>Pseudomonadati</taxon>
        <taxon>Thermodesulfobacteriota</taxon>
        <taxon>Desulfuromonadia</taxon>
        <taxon>Desulfuromonadales</taxon>
        <taxon>Geothermobacteraceae</taxon>
        <taxon>Geothermobacter</taxon>
    </lineage>
</organism>
<evidence type="ECO:0000256" key="4">
    <source>
        <dbReference type="ARBA" id="ARBA00011881"/>
    </source>
</evidence>
<dbReference type="AlphaFoldDB" id="A0A5D3WHS9"/>
<evidence type="ECO:0000256" key="3">
    <source>
        <dbReference type="ARBA" id="ARBA00009347"/>
    </source>
</evidence>
<evidence type="ECO:0000256" key="5">
    <source>
        <dbReference type="ARBA" id="ARBA00022630"/>
    </source>
</evidence>
<dbReference type="Pfam" id="PF02771">
    <property type="entry name" value="Acyl-CoA_dh_N"/>
    <property type="match status" value="1"/>
</dbReference>
<dbReference type="InterPro" id="IPR046373">
    <property type="entry name" value="Acyl-CoA_Oxase/DH_mid-dom_sf"/>
</dbReference>
<comment type="function">
    <text evidence="8">Catalyzes the dehydrogenation at the alpha-beta position of ACP-bound acyl chains. This results in the introduction of a double bond in the lipidic chain, which is further transferred to the epsilon-amino group of lysine residue in the mycobactin core by MbtK.</text>
</comment>
<evidence type="ECO:0000256" key="7">
    <source>
        <dbReference type="ARBA" id="ARBA00023002"/>
    </source>
</evidence>
<dbReference type="GO" id="GO:0050660">
    <property type="term" value="F:flavin adenine dinucleotide binding"/>
    <property type="evidence" value="ECO:0007669"/>
    <property type="project" value="InterPro"/>
</dbReference>
<evidence type="ECO:0000256" key="1">
    <source>
        <dbReference type="ARBA" id="ARBA00001974"/>
    </source>
</evidence>
<evidence type="ECO:0000256" key="9">
    <source>
        <dbReference type="ARBA" id="ARBA00040394"/>
    </source>
</evidence>
<dbReference type="Gene3D" id="1.10.540.10">
    <property type="entry name" value="Acyl-CoA dehydrogenase/oxidase, N-terminal domain"/>
    <property type="match status" value="1"/>
</dbReference>
<evidence type="ECO:0000259" key="12">
    <source>
        <dbReference type="Pfam" id="PF00441"/>
    </source>
</evidence>
<accession>A0A5D3WHS9</accession>
<reference evidence="15 16" key="1">
    <citation type="submission" date="2019-07" db="EMBL/GenBank/DDBJ databases">
        <title>Genomic Encyclopedia of Type Strains, Phase IV (KMG-IV): sequencing the most valuable type-strain genomes for metagenomic binning, comparative biology and taxonomic classification.</title>
        <authorList>
            <person name="Goeker M."/>
        </authorList>
    </citation>
    <scope>NUCLEOTIDE SEQUENCE [LARGE SCALE GENOMIC DNA]</scope>
    <source>
        <strain evidence="15 16">SS015</strain>
    </source>
</reference>
<comment type="pathway">
    <text evidence="2">Siderophore biosynthesis; mycobactin biosynthesis.</text>
</comment>
<name>A0A5D3WHS9_9BACT</name>
<dbReference type="Gene3D" id="2.40.110.10">
    <property type="entry name" value="Butyryl-CoA Dehydrogenase, subunit A, domain 2"/>
    <property type="match status" value="1"/>
</dbReference>
<dbReference type="Pfam" id="PF02770">
    <property type="entry name" value="Acyl-CoA_dh_M"/>
    <property type="match status" value="1"/>
</dbReference>
<evidence type="ECO:0000256" key="8">
    <source>
        <dbReference type="ARBA" id="ARBA00037085"/>
    </source>
</evidence>